<evidence type="ECO:0000256" key="11">
    <source>
        <dbReference type="RuleBase" id="RU362125"/>
    </source>
</evidence>
<evidence type="ECO:0000259" key="14">
    <source>
        <dbReference type="Pfam" id="PF02771"/>
    </source>
</evidence>
<evidence type="ECO:0000256" key="3">
    <source>
        <dbReference type="ARBA" id="ARBA00009347"/>
    </source>
</evidence>
<evidence type="ECO:0000313" key="15">
    <source>
        <dbReference type="EMBL" id="OXR45145.1"/>
    </source>
</evidence>
<comment type="caution">
    <text evidence="15">The sequence shown here is derived from an EMBL/GenBank/DDBJ whole genome shotgun (WGS) entry which is preliminary data.</text>
</comment>
<keyword evidence="16" id="KW-1185">Reference proteome</keyword>
<feature type="domain" description="Acyl-CoA oxidase/dehydrogenase middle" evidence="13">
    <location>
        <begin position="133"/>
        <end position="228"/>
    </location>
</feature>
<keyword evidence="6 11" id="KW-0560">Oxidoreductase</keyword>
<comment type="pathway">
    <text evidence="2">Siderophore biosynthesis; mycobactin biosynthesis.</text>
</comment>
<dbReference type="InterPro" id="IPR036250">
    <property type="entry name" value="AcylCo_DH-like_C"/>
</dbReference>
<dbReference type="InterPro" id="IPR006091">
    <property type="entry name" value="Acyl-CoA_Oxase/DH_mid-dom"/>
</dbReference>
<dbReference type="AlphaFoldDB" id="A0A231H8H7"/>
<evidence type="ECO:0000256" key="1">
    <source>
        <dbReference type="ARBA" id="ARBA00001974"/>
    </source>
</evidence>
<keyword evidence="5 11" id="KW-0274">FAD</keyword>
<dbReference type="InterPro" id="IPR013786">
    <property type="entry name" value="AcylCoA_DH/ox_N"/>
</dbReference>
<evidence type="ECO:0000259" key="13">
    <source>
        <dbReference type="Pfam" id="PF02770"/>
    </source>
</evidence>
<dbReference type="GO" id="GO:0033539">
    <property type="term" value="P:fatty acid beta-oxidation using acyl-CoA dehydrogenase"/>
    <property type="evidence" value="ECO:0007669"/>
    <property type="project" value="TreeGrafter"/>
</dbReference>
<dbReference type="PANTHER" id="PTHR48083">
    <property type="entry name" value="MEDIUM-CHAIN SPECIFIC ACYL-COA DEHYDROGENASE, MITOCHONDRIAL-RELATED"/>
    <property type="match status" value="1"/>
</dbReference>
<dbReference type="Proteomes" id="UP000215506">
    <property type="component" value="Unassembled WGS sequence"/>
</dbReference>
<dbReference type="PROSITE" id="PS00073">
    <property type="entry name" value="ACYL_COA_DH_2"/>
    <property type="match status" value="1"/>
</dbReference>
<dbReference type="GO" id="GO:0050660">
    <property type="term" value="F:flavin adenine dinucleotide binding"/>
    <property type="evidence" value="ECO:0007669"/>
    <property type="project" value="InterPro"/>
</dbReference>
<organism evidence="15 16">
    <name type="scientific">Nocardia cerradoensis</name>
    <dbReference type="NCBI Taxonomy" id="85688"/>
    <lineage>
        <taxon>Bacteria</taxon>
        <taxon>Bacillati</taxon>
        <taxon>Actinomycetota</taxon>
        <taxon>Actinomycetes</taxon>
        <taxon>Mycobacteriales</taxon>
        <taxon>Nocardiaceae</taxon>
        <taxon>Nocardia</taxon>
    </lineage>
</organism>
<dbReference type="Pfam" id="PF02771">
    <property type="entry name" value="Acyl-CoA_dh_N"/>
    <property type="match status" value="1"/>
</dbReference>
<accession>A0A231H8H7</accession>
<dbReference type="InterPro" id="IPR046373">
    <property type="entry name" value="Acyl-CoA_Oxase/DH_mid-dom_sf"/>
</dbReference>
<evidence type="ECO:0000256" key="8">
    <source>
        <dbReference type="ARBA" id="ARBA00040394"/>
    </source>
</evidence>
<dbReference type="Gene3D" id="1.20.140.10">
    <property type="entry name" value="Butyryl-CoA Dehydrogenase, subunit A, domain 3"/>
    <property type="match status" value="1"/>
</dbReference>
<protein>
    <recommendedName>
        <fullName evidence="8">Acyl-[acyl-carrier-protein] dehydrogenase MbtN</fullName>
    </recommendedName>
    <alternativeName>
        <fullName evidence="9">Mycobactin synthase protein N</fullName>
    </alternativeName>
</protein>
<dbReference type="FunFam" id="2.40.110.10:FF:000002">
    <property type="entry name" value="Acyl-CoA dehydrogenase fadE12"/>
    <property type="match status" value="1"/>
</dbReference>
<evidence type="ECO:0000256" key="4">
    <source>
        <dbReference type="ARBA" id="ARBA00022630"/>
    </source>
</evidence>
<comment type="similarity">
    <text evidence="3 11">Belongs to the acyl-CoA dehydrogenase family.</text>
</comment>
<evidence type="ECO:0000256" key="7">
    <source>
        <dbReference type="ARBA" id="ARBA00037085"/>
    </source>
</evidence>
<comment type="cofactor">
    <cofactor evidence="1 11">
        <name>FAD</name>
        <dbReference type="ChEBI" id="CHEBI:57692"/>
    </cofactor>
</comment>
<comment type="catalytic activity">
    <reaction evidence="10">
        <text>a 2,3-saturated acyl-CoA + A = a 2,3-dehydroacyl-CoA + AH2</text>
        <dbReference type="Rhea" id="RHEA:48608"/>
        <dbReference type="ChEBI" id="CHEBI:13193"/>
        <dbReference type="ChEBI" id="CHEBI:17499"/>
        <dbReference type="ChEBI" id="CHEBI:60015"/>
        <dbReference type="ChEBI" id="CHEBI:65111"/>
    </reaction>
</comment>
<dbReference type="InterPro" id="IPR009075">
    <property type="entry name" value="AcylCo_DH/oxidase_C"/>
</dbReference>
<comment type="function">
    <text evidence="7">Catalyzes the dehydrogenation at the alpha-beta position of ACP-bound acyl chains. This results in the introduction of a double bond in the lipidic chain, which is further transferred to the epsilon-amino group of lysine residue in the mycobactin core by MbtK.</text>
</comment>
<evidence type="ECO:0000256" key="10">
    <source>
        <dbReference type="ARBA" id="ARBA00052546"/>
    </source>
</evidence>
<dbReference type="Gene3D" id="2.40.110.10">
    <property type="entry name" value="Butyryl-CoA Dehydrogenase, subunit A, domain 2"/>
    <property type="match status" value="1"/>
</dbReference>
<dbReference type="FunFam" id="1.20.140.10:FF:000001">
    <property type="entry name" value="Acyl-CoA dehydrogenase"/>
    <property type="match status" value="1"/>
</dbReference>
<evidence type="ECO:0000256" key="5">
    <source>
        <dbReference type="ARBA" id="ARBA00022827"/>
    </source>
</evidence>
<dbReference type="EMBL" id="NGAF01000005">
    <property type="protein sequence ID" value="OXR45145.1"/>
    <property type="molecule type" value="Genomic_DNA"/>
</dbReference>
<evidence type="ECO:0000256" key="6">
    <source>
        <dbReference type="ARBA" id="ARBA00023002"/>
    </source>
</evidence>
<dbReference type="Pfam" id="PF00441">
    <property type="entry name" value="Acyl-CoA_dh_1"/>
    <property type="match status" value="1"/>
</dbReference>
<evidence type="ECO:0000313" key="16">
    <source>
        <dbReference type="Proteomes" id="UP000215506"/>
    </source>
</evidence>
<dbReference type="SUPFAM" id="SSF56645">
    <property type="entry name" value="Acyl-CoA dehydrogenase NM domain-like"/>
    <property type="match status" value="1"/>
</dbReference>
<reference evidence="15 16" key="1">
    <citation type="submission" date="2017-07" db="EMBL/GenBank/DDBJ databases">
        <title>First draft Genome Sequence of Nocardia cerradoensis isolated from human infection.</title>
        <authorList>
            <person name="Carrasco G."/>
        </authorList>
    </citation>
    <scope>NUCLEOTIDE SEQUENCE [LARGE SCALE GENOMIC DNA]</scope>
    <source>
        <strain evidence="15 16">CNM20130759</strain>
    </source>
</reference>
<dbReference type="GO" id="GO:0003995">
    <property type="term" value="F:acyl-CoA dehydrogenase activity"/>
    <property type="evidence" value="ECO:0007669"/>
    <property type="project" value="InterPro"/>
</dbReference>
<gene>
    <name evidence="15" type="primary">mmgC_9</name>
    <name evidence="15" type="ORF">B7C42_03102</name>
</gene>
<evidence type="ECO:0000256" key="9">
    <source>
        <dbReference type="ARBA" id="ARBA00042660"/>
    </source>
</evidence>
<dbReference type="InterPro" id="IPR009100">
    <property type="entry name" value="AcylCoA_DH/oxidase_NM_dom_sf"/>
</dbReference>
<evidence type="ECO:0000259" key="12">
    <source>
        <dbReference type="Pfam" id="PF00441"/>
    </source>
</evidence>
<dbReference type="InterPro" id="IPR037069">
    <property type="entry name" value="AcylCoA_DH/ox_N_sf"/>
</dbReference>
<feature type="domain" description="Acyl-CoA dehydrogenase/oxidase C-terminal" evidence="12">
    <location>
        <begin position="243"/>
        <end position="391"/>
    </location>
</feature>
<dbReference type="Gene3D" id="1.10.540.10">
    <property type="entry name" value="Acyl-CoA dehydrogenase/oxidase, N-terminal domain"/>
    <property type="match status" value="1"/>
</dbReference>
<keyword evidence="4 11" id="KW-0285">Flavoprotein</keyword>
<dbReference type="SUPFAM" id="SSF47203">
    <property type="entry name" value="Acyl-CoA dehydrogenase C-terminal domain-like"/>
    <property type="match status" value="1"/>
</dbReference>
<dbReference type="GO" id="GO:0005737">
    <property type="term" value="C:cytoplasm"/>
    <property type="evidence" value="ECO:0007669"/>
    <property type="project" value="TreeGrafter"/>
</dbReference>
<dbReference type="PANTHER" id="PTHR48083:SF20">
    <property type="entry name" value="LONG-CHAIN SPECIFIC ACYL-COA DEHYDROGENASE, MITOCHONDRIAL"/>
    <property type="match status" value="1"/>
</dbReference>
<sequence length="391" mass="42370">MIAKGAGPSTAAESPWMVEELAAVGELARTFFVKEVVPHEPRFAKQGFPDRELFRRAGELGLLCMSIPAEYGGGGGTCAHDAVLFIEQTKASVGCMHLGVHSSIVPNYLLAYASEEQKQRWLPKLAGGEWVGAIAMTEPGAGSDLQNITTRAVREGDEYVISGAKTFISNGHNCDLVIIAAKTDPSARAAGVSLLVAEVGDDTPGFTRGKIIEKLGQKSQDTTELFFDGLRVPAANLLGTGEGQGFAQLMSQLAHERLLCAVTAVAATEHAVQLCVDYTKERKAFGKPLFDLQNTRFELAECATTARIGRGFVDELIVRHLRGDLDPVTAAMAKYWTTEQQCSVIDRCLQLFGGYGYTLEYQIGRMYADARIQRIYAGANEIMKELIARSL</sequence>
<dbReference type="InterPro" id="IPR006089">
    <property type="entry name" value="Acyl-CoA_DH_CS"/>
</dbReference>
<dbReference type="InterPro" id="IPR050741">
    <property type="entry name" value="Acyl-CoA_dehydrogenase"/>
</dbReference>
<name>A0A231H8H7_9NOCA</name>
<dbReference type="Pfam" id="PF02770">
    <property type="entry name" value="Acyl-CoA_dh_M"/>
    <property type="match status" value="1"/>
</dbReference>
<evidence type="ECO:0000256" key="2">
    <source>
        <dbReference type="ARBA" id="ARBA00005102"/>
    </source>
</evidence>
<proteinExistence type="inferred from homology"/>
<feature type="domain" description="Acyl-CoA dehydrogenase/oxidase N-terminal" evidence="14">
    <location>
        <begin position="19"/>
        <end position="129"/>
    </location>
</feature>